<feature type="signal peptide" evidence="2">
    <location>
        <begin position="1"/>
        <end position="24"/>
    </location>
</feature>
<sequence length="157" mass="16943">MRASPTLTLGLLLAALGLAGPSLALDLDLKPAPTEAPSPAVKPLPGWSQGYDSKRFSYPPSEQTRRLADQALQRKQEPKTPVDCQSHPGYAYCEPKNAERSHIPAPRSPMGSAKHCDQDPYAPQCADSALQLHTRNSNCAPDDRNCQGLGLSLKWGD</sequence>
<evidence type="ECO:0000256" key="2">
    <source>
        <dbReference type="SAM" id="SignalP"/>
    </source>
</evidence>
<organism evidence="3 4">
    <name type="scientific">Chromobacterium haemolyticum</name>
    <dbReference type="NCBI Taxonomy" id="394935"/>
    <lineage>
        <taxon>Bacteria</taxon>
        <taxon>Pseudomonadati</taxon>
        <taxon>Pseudomonadota</taxon>
        <taxon>Betaproteobacteria</taxon>
        <taxon>Neisseriales</taxon>
        <taxon>Chromobacteriaceae</taxon>
        <taxon>Chromobacterium</taxon>
    </lineage>
</organism>
<protein>
    <submittedName>
        <fullName evidence="3">Uncharacterized protein</fullName>
    </submittedName>
</protein>
<name>A0A1W0D890_9NEIS</name>
<dbReference type="EMBL" id="MUKV01000003">
    <property type="protein sequence ID" value="OQS43235.1"/>
    <property type="molecule type" value="Genomic_DNA"/>
</dbReference>
<keyword evidence="2" id="KW-0732">Signal</keyword>
<dbReference type="AlphaFoldDB" id="A0A1W0D890"/>
<reference evidence="3 4" key="1">
    <citation type="submission" date="2017-02" db="EMBL/GenBank/DDBJ databases">
        <title>Chromobacterium haemolyticum H5244.</title>
        <authorList>
            <person name="Gulvik C.A."/>
        </authorList>
    </citation>
    <scope>NUCLEOTIDE SEQUENCE [LARGE SCALE GENOMIC DNA]</scope>
    <source>
        <strain evidence="3 4">H5244</strain>
    </source>
</reference>
<comment type="caution">
    <text evidence="3">The sequence shown here is derived from an EMBL/GenBank/DDBJ whole genome shotgun (WGS) entry which is preliminary data.</text>
</comment>
<feature type="compositionally biased region" description="Basic and acidic residues" evidence="1">
    <location>
        <begin position="63"/>
        <end position="80"/>
    </location>
</feature>
<evidence type="ECO:0000256" key="1">
    <source>
        <dbReference type="SAM" id="MobiDB-lite"/>
    </source>
</evidence>
<dbReference type="Proteomes" id="UP000192721">
    <property type="component" value="Unassembled WGS sequence"/>
</dbReference>
<gene>
    <name evidence="3" type="ORF">B0T45_04555</name>
</gene>
<dbReference type="RefSeq" id="WP_081554745.1">
    <property type="nucleotide sequence ID" value="NZ_MUKV01000003.1"/>
</dbReference>
<evidence type="ECO:0000313" key="3">
    <source>
        <dbReference type="EMBL" id="OQS43235.1"/>
    </source>
</evidence>
<proteinExistence type="predicted"/>
<accession>A0A1W0D890</accession>
<feature type="region of interest" description="Disordered" evidence="1">
    <location>
        <begin position="34"/>
        <end position="115"/>
    </location>
</feature>
<feature type="chain" id="PRO_5012099538" evidence="2">
    <location>
        <begin position="25"/>
        <end position="157"/>
    </location>
</feature>
<evidence type="ECO:0000313" key="4">
    <source>
        <dbReference type="Proteomes" id="UP000192721"/>
    </source>
</evidence>